<accession>A0A1H9F4M2</accession>
<evidence type="ECO:0000313" key="2">
    <source>
        <dbReference type="Proteomes" id="UP000199221"/>
    </source>
</evidence>
<gene>
    <name evidence="1" type="ORF">SAMN05216230_102436</name>
</gene>
<name>A0A1H9F4M2_9PSED</name>
<evidence type="ECO:0000313" key="1">
    <source>
        <dbReference type="EMBL" id="SEQ32900.1"/>
    </source>
</evidence>
<proteinExistence type="predicted"/>
<dbReference type="AlphaFoldDB" id="A0A1H9F4M2"/>
<reference evidence="1 2" key="1">
    <citation type="submission" date="2016-10" db="EMBL/GenBank/DDBJ databases">
        <authorList>
            <person name="de Groot N.N."/>
        </authorList>
    </citation>
    <scope>NUCLEOTIDE SEQUENCE [LARGE SCALE GENOMIC DNA]</scope>
    <source>
        <strain evidence="1 2">LMG 27941</strain>
    </source>
</reference>
<organism evidence="1 2">
    <name type="scientific">Pseudomonas soli</name>
    <dbReference type="NCBI Taxonomy" id="1306993"/>
    <lineage>
        <taxon>Bacteria</taxon>
        <taxon>Pseudomonadati</taxon>
        <taxon>Pseudomonadota</taxon>
        <taxon>Gammaproteobacteria</taxon>
        <taxon>Pseudomonadales</taxon>
        <taxon>Pseudomonadaceae</taxon>
        <taxon>Pseudomonas</taxon>
    </lineage>
</organism>
<dbReference type="Proteomes" id="UP000199221">
    <property type="component" value="Unassembled WGS sequence"/>
</dbReference>
<dbReference type="EMBL" id="FOEQ01000002">
    <property type="protein sequence ID" value="SEQ32900.1"/>
    <property type="molecule type" value="Genomic_DNA"/>
</dbReference>
<sequence length="42" mass="4734">MDKAFAITDVQAGKHGFSQSETASLLNINFVTIKRHWNKESL</sequence>
<protein>
    <submittedName>
        <fullName evidence="1">Uncharacterized protein</fullName>
    </submittedName>
</protein>